<evidence type="ECO:0000313" key="1">
    <source>
        <dbReference type="EMBL" id="SVD54307.1"/>
    </source>
</evidence>
<proteinExistence type="predicted"/>
<feature type="non-terminal residue" evidence="1">
    <location>
        <position position="143"/>
    </location>
</feature>
<dbReference type="AlphaFoldDB" id="A0A382W690"/>
<name>A0A382W690_9ZZZZ</name>
<protein>
    <submittedName>
        <fullName evidence="1">Uncharacterized protein</fullName>
    </submittedName>
</protein>
<dbReference type="CDD" id="cd03674">
    <property type="entry name" value="NUDIX_Hydrolase"/>
    <property type="match status" value="1"/>
</dbReference>
<organism evidence="1">
    <name type="scientific">marine metagenome</name>
    <dbReference type="NCBI Taxonomy" id="408172"/>
    <lineage>
        <taxon>unclassified sequences</taxon>
        <taxon>metagenomes</taxon>
        <taxon>ecological metagenomes</taxon>
    </lineage>
</organism>
<dbReference type="SUPFAM" id="SSF55811">
    <property type="entry name" value="Nudix"/>
    <property type="match status" value="1"/>
</dbReference>
<dbReference type="InterPro" id="IPR015797">
    <property type="entry name" value="NUDIX_hydrolase-like_dom_sf"/>
</dbReference>
<reference evidence="1" key="1">
    <citation type="submission" date="2018-05" db="EMBL/GenBank/DDBJ databases">
        <authorList>
            <person name="Lanie J.A."/>
            <person name="Ng W.-L."/>
            <person name="Kazmierczak K.M."/>
            <person name="Andrzejewski T.M."/>
            <person name="Davidsen T.M."/>
            <person name="Wayne K.J."/>
            <person name="Tettelin H."/>
            <person name="Glass J.I."/>
            <person name="Rusch D."/>
            <person name="Podicherti R."/>
            <person name="Tsui H.-C.T."/>
            <person name="Winkler M.E."/>
        </authorList>
    </citation>
    <scope>NUCLEOTIDE SEQUENCE</scope>
</reference>
<dbReference type="Gene3D" id="3.90.79.10">
    <property type="entry name" value="Nucleoside Triphosphate Pyrophosphohydrolase"/>
    <property type="match status" value="1"/>
</dbReference>
<sequence length="143" mass="16518">MHREPLLELIEIYSEKLPLENQTISKYKTFIKKNPQCFERSLEEGHITCAAWILDHSGKRALLTHHRKLNRWLQLGGHADGNPDVHRVAAREAYEESGISTLELVYGEIMDLDIHTIPARGNVPAHLHYDARFLFSTTDNENY</sequence>
<gene>
    <name evidence="1" type="ORF">METZ01_LOCUS407161</name>
</gene>
<accession>A0A382W690</accession>
<dbReference type="EMBL" id="UINC01157361">
    <property type="protein sequence ID" value="SVD54307.1"/>
    <property type="molecule type" value="Genomic_DNA"/>
</dbReference>